<evidence type="ECO:0000259" key="3">
    <source>
        <dbReference type="Pfam" id="PF05368"/>
    </source>
</evidence>
<keyword evidence="5" id="KW-1185">Reference proteome</keyword>
<feature type="domain" description="NmrA-like" evidence="3">
    <location>
        <begin position="1"/>
        <end position="309"/>
    </location>
</feature>
<dbReference type="PANTHER" id="PTHR42748">
    <property type="entry name" value="NITROGEN METABOLITE REPRESSION PROTEIN NMRA FAMILY MEMBER"/>
    <property type="match status" value="1"/>
</dbReference>
<accession>A0A2B7XXG9</accession>
<evidence type="ECO:0000256" key="1">
    <source>
        <dbReference type="ARBA" id="ARBA00006328"/>
    </source>
</evidence>
<dbReference type="STRING" id="1447883.A0A2B7XXG9"/>
<dbReference type="InterPro" id="IPR051164">
    <property type="entry name" value="NmrA-like_oxidored"/>
</dbReference>
<evidence type="ECO:0000313" key="5">
    <source>
        <dbReference type="Proteomes" id="UP000224634"/>
    </source>
</evidence>
<sequence>MQKKILVVGATGQQGRAFIQAILRSSASSPATDCAYHVLALTRNPQGPPAQRLSKLDNVTVVKGDLDNHESIEWIFKDAQNAENGQRIWGVLSILAFPGLGMNADGEERQGKMLADLALKYKASAFIYSSALLAGRRDKNELMASYSAKTHIEKHIRLLGEKELPWCIVRPGFFMENFDGFISSIGVGVFKSALNPDIKLALIASEDIGEVIAGIFKNFPTFQSQFVAVTSESLTMQQIEATYQRALSRPMPSIPSPLAWVLPKINSGVKGLISNLEQYHELVVEKKAYPELEHEIELARSVYPDMKTFYDWALAIDERENKKRQEDEEERHAGSGGHGDWNRVSLWKMITGQM</sequence>
<comment type="similarity">
    <text evidence="1">Belongs to the NmrA-type oxidoreductase family.</text>
</comment>
<evidence type="ECO:0000313" key="4">
    <source>
        <dbReference type="EMBL" id="PGH13720.1"/>
    </source>
</evidence>
<name>A0A2B7XXG9_POLH7</name>
<keyword evidence="2" id="KW-0521">NADP</keyword>
<comment type="caution">
    <text evidence="4">The sequence shown here is derived from an EMBL/GenBank/DDBJ whole genome shotgun (WGS) entry which is preliminary data.</text>
</comment>
<gene>
    <name evidence="4" type="ORF">AJ80_06225</name>
</gene>
<protein>
    <recommendedName>
        <fullName evidence="3">NmrA-like domain-containing protein</fullName>
    </recommendedName>
</protein>
<dbReference type="OrthoDB" id="9997102at2759"/>
<evidence type="ECO:0000256" key="2">
    <source>
        <dbReference type="ARBA" id="ARBA00022857"/>
    </source>
</evidence>
<dbReference type="InterPro" id="IPR036291">
    <property type="entry name" value="NAD(P)-bd_dom_sf"/>
</dbReference>
<dbReference type="Pfam" id="PF05368">
    <property type="entry name" value="NmrA"/>
    <property type="match status" value="1"/>
</dbReference>
<dbReference type="Gene3D" id="3.90.25.10">
    <property type="entry name" value="UDP-galactose 4-epimerase, domain 1"/>
    <property type="match status" value="1"/>
</dbReference>
<dbReference type="AlphaFoldDB" id="A0A2B7XXG9"/>
<dbReference type="EMBL" id="PDNA01000101">
    <property type="protein sequence ID" value="PGH13720.1"/>
    <property type="molecule type" value="Genomic_DNA"/>
</dbReference>
<proteinExistence type="inferred from homology"/>
<dbReference type="InterPro" id="IPR008030">
    <property type="entry name" value="NmrA-like"/>
</dbReference>
<reference evidence="4 5" key="1">
    <citation type="submission" date="2017-10" db="EMBL/GenBank/DDBJ databases">
        <title>Comparative genomics in systemic dimorphic fungi from Ajellomycetaceae.</title>
        <authorList>
            <person name="Munoz J.F."/>
            <person name="Mcewen J.G."/>
            <person name="Clay O.K."/>
            <person name="Cuomo C.A."/>
        </authorList>
    </citation>
    <scope>NUCLEOTIDE SEQUENCE [LARGE SCALE GENOMIC DNA]</scope>
    <source>
        <strain evidence="4 5">UAMH7299</strain>
    </source>
</reference>
<dbReference type="Gene3D" id="3.40.50.720">
    <property type="entry name" value="NAD(P)-binding Rossmann-like Domain"/>
    <property type="match status" value="1"/>
</dbReference>
<dbReference type="PANTHER" id="PTHR42748:SF7">
    <property type="entry name" value="NMRA LIKE REDOX SENSOR 1-RELATED"/>
    <property type="match status" value="1"/>
</dbReference>
<dbReference type="Proteomes" id="UP000224634">
    <property type="component" value="Unassembled WGS sequence"/>
</dbReference>
<dbReference type="SUPFAM" id="SSF51735">
    <property type="entry name" value="NAD(P)-binding Rossmann-fold domains"/>
    <property type="match status" value="1"/>
</dbReference>
<organism evidence="4 5">
    <name type="scientific">Polytolypa hystricis (strain UAMH7299)</name>
    <dbReference type="NCBI Taxonomy" id="1447883"/>
    <lineage>
        <taxon>Eukaryota</taxon>
        <taxon>Fungi</taxon>
        <taxon>Dikarya</taxon>
        <taxon>Ascomycota</taxon>
        <taxon>Pezizomycotina</taxon>
        <taxon>Eurotiomycetes</taxon>
        <taxon>Eurotiomycetidae</taxon>
        <taxon>Onygenales</taxon>
        <taxon>Onygenales incertae sedis</taxon>
        <taxon>Polytolypa</taxon>
    </lineage>
</organism>